<evidence type="ECO:0000313" key="3">
    <source>
        <dbReference type="Proteomes" id="UP000054911"/>
    </source>
</evidence>
<protein>
    <submittedName>
        <fullName evidence="2">Uncharacterized protein</fullName>
    </submittedName>
</protein>
<feature type="region of interest" description="Disordered" evidence="1">
    <location>
        <begin position="17"/>
        <end position="47"/>
    </location>
</feature>
<dbReference type="RefSeq" id="WP_061179144.1">
    <property type="nucleotide sequence ID" value="NZ_FCOE02000039.1"/>
</dbReference>
<evidence type="ECO:0000256" key="1">
    <source>
        <dbReference type="SAM" id="MobiDB-lite"/>
    </source>
</evidence>
<accession>A0A158DJC5</accession>
<organism evidence="2 3">
    <name type="scientific">Caballeronia pedi</name>
    <dbReference type="NCBI Taxonomy" id="1777141"/>
    <lineage>
        <taxon>Bacteria</taxon>
        <taxon>Pseudomonadati</taxon>
        <taxon>Pseudomonadota</taxon>
        <taxon>Betaproteobacteria</taxon>
        <taxon>Burkholderiales</taxon>
        <taxon>Burkholderiaceae</taxon>
        <taxon>Caballeronia</taxon>
    </lineage>
</organism>
<name>A0A158DJC5_9BURK</name>
<gene>
    <name evidence="2" type="ORF">AWB80_06888</name>
</gene>
<reference evidence="2" key="1">
    <citation type="submission" date="2016-01" db="EMBL/GenBank/DDBJ databases">
        <authorList>
            <person name="Peeters C."/>
        </authorList>
    </citation>
    <scope>NUCLEOTIDE SEQUENCE [LARGE SCALE GENOMIC DNA]</scope>
    <source>
        <strain evidence="2">LMG 29323</strain>
    </source>
</reference>
<evidence type="ECO:0000313" key="2">
    <source>
        <dbReference type="EMBL" id="SAK93907.1"/>
    </source>
</evidence>
<dbReference type="EMBL" id="FCOE02000039">
    <property type="protein sequence ID" value="SAK93907.1"/>
    <property type="molecule type" value="Genomic_DNA"/>
</dbReference>
<comment type="caution">
    <text evidence="2">The sequence shown here is derived from an EMBL/GenBank/DDBJ whole genome shotgun (WGS) entry which is preliminary data.</text>
</comment>
<sequence>MATTYTSDGRAIEAGYGADLYDAAHPKQPQPAKPPQAKTDDKPYQPVPVFGKEAAARALDSVTFGWGAQLAEKSGLISHQQAQSLQRQSDSYAKDNPWASVGIDLLVAGATLAIPGVGEGALGRAGASVARAIPGAARAGEAVGGAARAVGNLPVIKQGVQAAGSAANTMAGRGALYGGAQGALTGSAQGGEGHRMEGAIQGAQSGAMQGAALGGALGFLGAGRVRPLVEERVSPSFAVLNNVSLALKKEGKSMKDLNAWLDADPNRRIVDFSPGVADAVARASKTSAGAAGKLNESLRRDADTRSDRLVGGTAGAMQEGTQGSTLSFTRAPGDPLQKVRTEITAANQKLDTLGQQRDALYKQSRHELTPVTPELREILDHSDIKPMVKESLADYTNLRKTDPNSDVAKAPKYAYGKEIPSAVLDDVVKKVGAAMKQEGTGSVKYGSLQAAQNALKKQQTGAVVPARELNARLGREDNGTGLLGSQGWGNAYAQGLKTANMELFDRMSPEQKEHAAYGFVTGLGKYLQHAEQMPPGSLDKIAKNLKGDDAKKILGAKPASMASKVFADEAARARNNARIVGGAKKGADDSMAHVSEHVVGHAVGHATGLGRAGAIAVRAFMKSEGISEKAATELINTAMSPGGMAKLKATGKYPRRVLEKLYAIRQAPTTHAALNAQSASSRNSRED</sequence>
<dbReference type="STRING" id="1777141.AWB80_06888"/>
<keyword evidence="3" id="KW-1185">Reference proteome</keyword>
<proteinExistence type="predicted"/>
<dbReference type="AlphaFoldDB" id="A0A158DJC5"/>
<dbReference type="Proteomes" id="UP000054911">
    <property type="component" value="Unassembled WGS sequence"/>
</dbReference>